<dbReference type="PANTHER" id="PTHR30061:SF50">
    <property type="entry name" value="MALTOSE_MALTODEXTRIN-BINDING PERIPLASMIC PROTEIN"/>
    <property type="match status" value="1"/>
</dbReference>
<evidence type="ECO:0000256" key="2">
    <source>
        <dbReference type="ARBA" id="ARBA00022448"/>
    </source>
</evidence>
<evidence type="ECO:0000256" key="4">
    <source>
        <dbReference type="SAM" id="MobiDB-lite"/>
    </source>
</evidence>
<gene>
    <name evidence="5" type="ORF">EWM63_01805</name>
</gene>
<evidence type="ECO:0000256" key="1">
    <source>
        <dbReference type="ARBA" id="ARBA00008520"/>
    </source>
</evidence>
<dbReference type="GO" id="GO:0055052">
    <property type="term" value="C:ATP-binding cassette (ABC) transporter complex, substrate-binding subunit-containing"/>
    <property type="evidence" value="ECO:0007669"/>
    <property type="project" value="TreeGrafter"/>
</dbReference>
<dbReference type="PANTHER" id="PTHR30061">
    <property type="entry name" value="MALTOSE-BINDING PERIPLASMIC PROTEIN"/>
    <property type="match status" value="1"/>
</dbReference>
<dbReference type="GO" id="GO:0042956">
    <property type="term" value="P:maltodextrin transmembrane transport"/>
    <property type="evidence" value="ECO:0007669"/>
    <property type="project" value="TreeGrafter"/>
</dbReference>
<feature type="region of interest" description="Disordered" evidence="4">
    <location>
        <begin position="1"/>
        <end position="36"/>
    </location>
</feature>
<evidence type="ECO:0000313" key="6">
    <source>
        <dbReference type="Proteomes" id="UP000290637"/>
    </source>
</evidence>
<proteinExistence type="inferred from homology"/>
<dbReference type="Gene3D" id="3.40.190.10">
    <property type="entry name" value="Periplasmic binding protein-like II"/>
    <property type="match status" value="1"/>
</dbReference>
<name>A0A4P6KT40_9BURK</name>
<feature type="compositionally biased region" description="Basic and acidic residues" evidence="4">
    <location>
        <begin position="24"/>
        <end position="36"/>
    </location>
</feature>
<dbReference type="GO" id="GO:0015768">
    <property type="term" value="P:maltose transport"/>
    <property type="evidence" value="ECO:0007669"/>
    <property type="project" value="TreeGrafter"/>
</dbReference>
<dbReference type="KEGG" id="plue:EWM63_01805"/>
<dbReference type="AlphaFoldDB" id="A0A4P6KT40"/>
<reference evidence="5 6" key="1">
    <citation type="submission" date="2019-02" db="EMBL/GenBank/DDBJ databases">
        <title>Draft Genome Sequences of Six Type Strains of the Genus Massilia.</title>
        <authorList>
            <person name="Miess H."/>
            <person name="Frediansyhah A."/>
            <person name="Gross H."/>
        </authorList>
    </citation>
    <scope>NUCLEOTIDE SEQUENCE [LARGE SCALE GENOMIC DNA]</scope>
    <source>
        <strain evidence="5 6">DSM 17473</strain>
    </source>
</reference>
<keyword evidence="6" id="KW-1185">Reference proteome</keyword>
<dbReference type="EMBL" id="CP035913">
    <property type="protein sequence ID" value="QBE61886.1"/>
    <property type="molecule type" value="Genomic_DNA"/>
</dbReference>
<evidence type="ECO:0000313" key="5">
    <source>
        <dbReference type="EMBL" id="QBE61886.1"/>
    </source>
</evidence>
<dbReference type="Proteomes" id="UP000290637">
    <property type="component" value="Chromosome"/>
</dbReference>
<dbReference type="InterPro" id="IPR006059">
    <property type="entry name" value="SBP"/>
</dbReference>
<dbReference type="GO" id="GO:1901982">
    <property type="term" value="F:maltose binding"/>
    <property type="evidence" value="ECO:0007669"/>
    <property type="project" value="TreeGrafter"/>
</dbReference>
<keyword evidence="3" id="KW-0732">Signal</keyword>
<dbReference type="OrthoDB" id="4393730at2"/>
<organism evidence="5 6">
    <name type="scientific">Pseudoduganella lutea</name>
    <dbReference type="NCBI Taxonomy" id="321985"/>
    <lineage>
        <taxon>Bacteria</taxon>
        <taxon>Pseudomonadati</taxon>
        <taxon>Pseudomonadota</taxon>
        <taxon>Betaproteobacteria</taxon>
        <taxon>Burkholderiales</taxon>
        <taxon>Oxalobacteraceae</taxon>
        <taxon>Telluria group</taxon>
        <taxon>Pseudoduganella</taxon>
    </lineage>
</organism>
<keyword evidence="2" id="KW-0813">Transport</keyword>
<comment type="similarity">
    <text evidence="1">Belongs to the bacterial solute-binding protein 1 family.</text>
</comment>
<dbReference type="SUPFAM" id="SSF53850">
    <property type="entry name" value="Periplasmic binding protein-like II"/>
    <property type="match status" value="1"/>
</dbReference>
<evidence type="ECO:0000256" key="3">
    <source>
        <dbReference type="ARBA" id="ARBA00022729"/>
    </source>
</evidence>
<dbReference type="Pfam" id="PF13416">
    <property type="entry name" value="SBP_bac_8"/>
    <property type="match status" value="1"/>
</dbReference>
<protein>
    <submittedName>
        <fullName evidence="5">Extracellular solute-binding protein</fullName>
    </submittedName>
</protein>
<sequence length="480" mass="51673">MRRAAPGPWRAASDRQGCVTGRDGTSRRAAGREEPEQQHYKIGDTVTFIGKSLAALLVALCVPALAQARQQEGEQIEVRLWTLLSGGDGARMAALIQQFNASQREVRVVSTTLKWGEPFYTKLITASVVGAGPDLATVHLSRIPNLASGGVLRPIAAPELAASGLAGRDFFPRQWQKAQYEGDLYAVPLDLHPLVLYYNKTLAGEAGLLDGAGKLKPIEGVDALTAAFRAVREQTGKAGMTMESSQSSYAIWRLWLSMLAQRNVAVIDQGRFTYGRAGEECLAQVGAWFDRGYAVPGLDYAASTAQFMGGQAGFMINGAWEVPEMVRASTAGTLGFDYGIVPLPRMYDNASAWADSHALAIPVNQRTPMSPAKARAVLGFAAFVSRNSLRWAEGGHIPAYRPVAESAQARALMPNAMYAQAAQNVVYDPDGWYLGAAGPLQAMASKFLPAALSRQLTPAEALGMFEKEAGRLIKKRPPIY</sequence>
<accession>A0A4P6KT40</accession>